<feature type="region of interest" description="Disordered" evidence="6">
    <location>
        <begin position="1"/>
        <end position="25"/>
    </location>
</feature>
<evidence type="ECO:0000313" key="9">
    <source>
        <dbReference type="EMBL" id="KAF4667594.1"/>
    </source>
</evidence>
<dbReference type="GO" id="GO:0051603">
    <property type="term" value="P:proteolysis involved in protein catabolic process"/>
    <property type="evidence" value="ECO:0007669"/>
    <property type="project" value="InterPro"/>
</dbReference>
<dbReference type="PROSITE" id="PS50011">
    <property type="entry name" value="PROTEIN_KINASE_DOM"/>
    <property type="match status" value="1"/>
</dbReference>
<dbReference type="GO" id="GO:0004298">
    <property type="term" value="F:threonine-type endopeptidase activity"/>
    <property type="evidence" value="ECO:0007669"/>
    <property type="project" value="UniProtKB-KW"/>
</dbReference>
<dbReference type="GO" id="GO:0004672">
    <property type="term" value="F:protein kinase activity"/>
    <property type="evidence" value="ECO:0007669"/>
    <property type="project" value="InterPro"/>
</dbReference>
<dbReference type="Pfam" id="PF00069">
    <property type="entry name" value="Pkinase"/>
    <property type="match status" value="1"/>
</dbReference>
<keyword evidence="5" id="KW-0675">Receptor</keyword>
<dbReference type="GO" id="GO:0009376">
    <property type="term" value="C:HslUV protease complex"/>
    <property type="evidence" value="ECO:0007669"/>
    <property type="project" value="InterPro"/>
</dbReference>
<dbReference type="GO" id="GO:0005839">
    <property type="term" value="C:proteasome core complex"/>
    <property type="evidence" value="ECO:0007669"/>
    <property type="project" value="InterPro"/>
</dbReference>
<feature type="compositionally biased region" description="Low complexity" evidence="6">
    <location>
        <begin position="670"/>
        <end position="708"/>
    </location>
</feature>
<feature type="region of interest" description="Disordered" evidence="6">
    <location>
        <begin position="665"/>
        <end position="708"/>
    </location>
</feature>
<dbReference type="InterPro" id="IPR010400">
    <property type="entry name" value="PITH_dom"/>
</dbReference>
<organism evidence="9 10">
    <name type="scientific">Perkinsus chesapeaki</name>
    <name type="common">Clam parasite</name>
    <name type="synonym">Perkinsus andrewsi</name>
    <dbReference type="NCBI Taxonomy" id="330153"/>
    <lineage>
        <taxon>Eukaryota</taxon>
        <taxon>Sar</taxon>
        <taxon>Alveolata</taxon>
        <taxon>Perkinsozoa</taxon>
        <taxon>Perkinsea</taxon>
        <taxon>Perkinsida</taxon>
        <taxon>Perkinsidae</taxon>
        <taxon>Perkinsus</taxon>
    </lineage>
</organism>
<reference evidence="9 10" key="1">
    <citation type="submission" date="2020-04" db="EMBL/GenBank/DDBJ databases">
        <title>Perkinsus chesapeaki whole genome sequence.</title>
        <authorList>
            <person name="Bogema D.R."/>
        </authorList>
    </citation>
    <scope>NUCLEOTIDE SEQUENCE [LARGE SCALE GENOMIC DNA]</scope>
    <source>
        <strain evidence="9">ATCC PRA-425</strain>
    </source>
</reference>
<feature type="region of interest" description="Disordered" evidence="6">
    <location>
        <begin position="310"/>
        <end position="335"/>
    </location>
</feature>
<dbReference type="InterPro" id="IPR022281">
    <property type="entry name" value="ATP-dep_Prtase_HsIV_su"/>
</dbReference>
<evidence type="ECO:0000256" key="6">
    <source>
        <dbReference type="SAM" id="MobiDB-lite"/>
    </source>
</evidence>
<proteinExistence type="inferred from homology"/>
<evidence type="ECO:0000313" key="10">
    <source>
        <dbReference type="Proteomes" id="UP000591131"/>
    </source>
</evidence>
<dbReference type="InterPro" id="IPR000719">
    <property type="entry name" value="Prot_kinase_dom"/>
</dbReference>
<dbReference type="Gene3D" id="3.60.20.10">
    <property type="entry name" value="Glutamine Phosphoribosylpyrophosphate, subunit 1, domain 1"/>
    <property type="match status" value="1"/>
</dbReference>
<sequence length="1099" mass="119425">MVGVPKSEHRNPEGSTGGARRPHRMVRSHSIDCGEMMPVEASPSSSSSSSAVIGLLPAPRYARSSLSFEDLSWLETEDQNFLIVSVLNHPPKDRKLKDKYANRDTIPYFLRRRSLLRRYVLGNSRRLASDDAFGALFRTVKDLKSGDSRQGHTSEGYRGGSNSTYGSGRKQIWLVERTGNDRSSVPTVKPGTLLVCKCIDIESLFHDSSGPEEADDGDEVCRGRGSTAGSSLSRYHQGLRHCIKEDTLVEMFLSKLFTRFFACPNFDRLIDVLHDSSRVYFLFEFFEGGDLLDYMMARAMQMQSRRKASVAESAPAEDPCTGAQEASVEAVSPMSCPGDASASDLTVDRNGLKKFFDEVTATRGEGQHPQASPGQVTKGQAQAQAGTPSSPIKSAKTNEQLRNDVVEEQPEQQSVPSVVRLNVKEVCIIMSGLTKALELLHSLNLAHLDVSPEQVLVHISPENGRVVSAALTDLAQCSTVAQLRTSSLRKSGKALYRAPEMYHQLPSVLAASRPPSLWLAGDMWSLGVVGLVMCLGGPLWESATADDEKYRYFLEHAGPDVFYYLNQAQHLPAELAALLAGLLQPQPQERLTISLCRMSEALSPEFMESHDVMADSEPHQLLQRPFETNGRSQPHVGKRRMLFNAVIRSMVEVWNKVSMAIPLSPKTAQRTDTNNTSTTVDSTRMESPSQLLPPAAHSSSPSDVASPLNEHVATTGTAAAAGGFVEGYLLKKGMQVNTEASNTSVMRQHNLKKQKVCESALEHKEVDLASDGQGLLDTKVSTVLNANPDFGSLADILAPNTDKAVVSDADQQLLIKLTFRELVHVKSITIGADHPPQSGEEDGDDSYSAPMAVKVYANQPAMDFNDIESGSVSPGGEFTLSFTGEGDEQLPLMQHKFSVARALMIDNGVNGLVAPAAAAAVTRSTTILTVRKGPDVVIMGDGQVTLGDMIIKDNVRKLRRINDNIIAGFAGSTADCLALMDKLEGKLEEHPQQLLRSCVELAKMWRTDKILRHLQAVILVADENITLEVTGNGDVLEAKDGIFAIGSGGPYALAAARALIDTDLTAHEICEKAMKIAADICVHTNHNFTVESLKTAVKD</sequence>
<comment type="caution">
    <text evidence="9">The sequence shown here is derived from an EMBL/GenBank/DDBJ whole genome shotgun (WGS) entry which is preliminary data.</text>
</comment>
<evidence type="ECO:0000259" key="8">
    <source>
        <dbReference type="PROSITE" id="PS51532"/>
    </source>
</evidence>
<dbReference type="Gene3D" id="1.10.510.10">
    <property type="entry name" value="Transferase(Phosphotransferase) domain 1"/>
    <property type="match status" value="1"/>
</dbReference>
<dbReference type="GO" id="GO:0005524">
    <property type="term" value="F:ATP binding"/>
    <property type="evidence" value="ECO:0007669"/>
    <property type="project" value="InterPro"/>
</dbReference>
<accession>A0A7J6M7U2</accession>
<name>A0A7J6M7U2_PERCH</name>
<dbReference type="OrthoDB" id="276825at2759"/>
<gene>
    <name evidence="9" type="ORF">FOL47_003478</name>
</gene>
<dbReference type="NCBIfam" id="TIGR03692">
    <property type="entry name" value="ATP_dep_HslV"/>
    <property type="match status" value="1"/>
</dbReference>
<dbReference type="InterPro" id="IPR011009">
    <property type="entry name" value="Kinase-like_dom_sf"/>
</dbReference>
<evidence type="ECO:0000256" key="5">
    <source>
        <dbReference type="ARBA" id="ARBA00023170"/>
    </source>
</evidence>
<dbReference type="PROSITE" id="PS51476">
    <property type="entry name" value="PROTEASOME_BETA_2"/>
    <property type="match status" value="1"/>
</dbReference>
<dbReference type="NCBIfam" id="NF003964">
    <property type="entry name" value="PRK05456.1"/>
    <property type="match status" value="1"/>
</dbReference>
<dbReference type="InterPro" id="IPR001353">
    <property type="entry name" value="Proteasome_sua/b"/>
</dbReference>
<keyword evidence="10" id="KW-1185">Reference proteome</keyword>
<dbReference type="EMBL" id="JAAPAO010000208">
    <property type="protein sequence ID" value="KAF4667594.1"/>
    <property type="molecule type" value="Genomic_DNA"/>
</dbReference>
<dbReference type="InterPro" id="IPR008979">
    <property type="entry name" value="Galactose-bd-like_sf"/>
</dbReference>
<feature type="compositionally biased region" description="Polar residues" evidence="6">
    <location>
        <begin position="369"/>
        <end position="396"/>
    </location>
</feature>
<dbReference type="Pfam" id="PF06201">
    <property type="entry name" value="PITH"/>
    <property type="match status" value="1"/>
</dbReference>
<feature type="domain" description="PITH" evidence="8">
    <location>
        <begin position="761"/>
        <end position="949"/>
    </location>
</feature>
<dbReference type="Gene3D" id="2.60.120.470">
    <property type="entry name" value="PITH domain"/>
    <property type="match status" value="1"/>
</dbReference>
<dbReference type="SUPFAM" id="SSF56112">
    <property type="entry name" value="Protein kinase-like (PK-like)"/>
    <property type="match status" value="1"/>
</dbReference>
<keyword evidence="3" id="KW-0888">Threonine protease</keyword>
<dbReference type="InterPro" id="IPR029055">
    <property type="entry name" value="Ntn_hydrolases_N"/>
</dbReference>
<evidence type="ECO:0000256" key="1">
    <source>
        <dbReference type="ARBA" id="ARBA00006053"/>
    </source>
</evidence>
<dbReference type="Pfam" id="PF00227">
    <property type="entry name" value="Proteasome"/>
    <property type="match status" value="1"/>
</dbReference>
<dbReference type="SUPFAM" id="SSF56235">
    <property type="entry name" value="N-terminal nucleophile aminohydrolases (Ntn hydrolases)"/>
    <property type="match status" value="1"/>
</dbReference>
<dbReference type="PROSITE" id="PS51532">
    <property type="entry name" value="PITH"/>
    <property type="match status" value="1"/>
</dbReference>
<feature type="region of interest" description="Disordered" evidence="6">
    <location>
        <begin position="363"/>
        <end position="396"/>
    </location>
</feature>
<keyword evidence="2" id="KW-0645">Protease</keyword>
<dbReference type="SUPFAM" id="SSF49785">
    <property type="entry name" value="Galactose-binding domain-like"/>
    <property type="match status" value="1"/>
</dbReference>
<comment type="similarity">
    <text evidence="1">Belongs to the peptidase T1B family. HslV subfamily.</text>
</comment>
<evidence type="ECO:0000259" key="7">
    <source>
        <dbReference type="PROSITE" id="PS50011"/>
    </source>
</evidence>
<protein>
    <submittedName>
        <fullName evidence="9">Uncharacterized protein</fullName>
    </submittedName>
</protein>
<dbReference type="PANTHER" id="PTHR32194">
    <property type="entry name" value="METALLOPROTEASE TLDD"/>
    <property type="match status" value="1"/>
</dbReference>
<evidence type="ECO:0000256" key="2">
    <source>
        <dbReference type="ARBA" id="ARBA00022670"/>
    </source>
</evidence>
<feature type="region of interest" description="Disordered" evidence="6">
    <location>
        <begin position="145"/>
        <end position="164"/>
    </location>
</feature>
<feature type="compositionally biased region" description="Basic and acidic residues" evidence="6">
    <location>
        <begin position="1"/>
        <end position="12"/>
    </location>
</feature>
<dbReference type="AlphaFoldDB" id="A0A7J6M7U2"/>
<dbReference type="InterPro" id="IPR037047">
    <property type="entry name" value="PITH_dom_sf"/>
</dbReference>
<keyword evidence="4" id="KW-0378">Hydrolase</keyword>
<evidence type="ECO:0000256" key="3">
    <source>
        <dbReference type="ARBA" id="ARBA00022698"/>
    </source>
</evidence>
<dbReference type="InterPro" id="IPR023333">
    <property type="entry name" value="Proteasome_suB-type"/>
</dbReference>
<dbReference type="CDD" id="cd01913">
    <property type="entry name" value="protease_HslV"/>
    <property type="match status" value="1"/>
</dbReference>
<evidence type="ECO:0000256" key="4">
    <source>
        <dbReference type="ARBA" id="ARBA00022801"/>
    </source>
</evidence>
<dbReference type="Proteomes" id="UP000591131">
    <property type="component" value="Unassembled WGS sequence"/>
</dbReference>
<dbReference type="PANTHER" id="PTHR32194:SF7">
    <property type="entry name" value="ATP-DEPENDENT PROTEASE SUBUNIT HSLV"/>
    <property type="match status" value="1"/>
</dbReference>
<feature type="domain" description="Protein kinase" evidence="7">
    <location>
        <begin position="137"/>
        <end position="606"/>
    </location>
</feature>
<dbReference type="SMART" id="SM00220">
    <property type="entry name" value="S_TKc"/>
    <property type="match status" value="1"/>
</dbReference>